<dbReference type="InterPro" id="IPR008250">
    <property type="entry name" value="ATPase_P-typ_transduc_dom_A_sf"/>
</dbReference>
<dbReference type="SUPFAM" id="SSF81665">
    <property type="entry name" value="Calcium ATPase, transmembrane domain M"/>
    <property type="match status" value="1"/>
</dbReference>
<dbReference type="InterPro" id="IPR023298">
    <property type="entry name" value="ATPase_P-typ_TM_dom_sf"/>
</dbReference>
<feature type="transmembrane region" description="Helical" evidence="8">
    <location>
        <begin position="207"/>
        <end position="225"/>
    </location>
</feature>
<evidence type="ECO:0000256" key="6">
    <source>
        <dbReference type="ARBA" id="ARBA00022989"/>
    </source>
</evidence>
<evidence type="ECO:0000256" key="4">
    <source>
        <dbReference type="ARBA" id="ARBA00022837"/>
    </source>
</evidence>
<keyword evidence="5" id="KW-0460">Magnesium</keyword>
<gene>
    <name evidence="11" type="ORF">FSB_LOCUS58004</name>
</gene>
<dbReference type="GO" id="GO:0005886">
    <property type="term" value="C:plasma membrane"/>
    <property type="evidence" value="ECO:0007669"/>
    <property type="project" value="TreeGrafter"/>
</dbReference>
<dbReference type="EMBL" id="OIVN01006303">
    <property type="protein sequence ID" value="SPD30122.1"/>
    <property type="molecule type" value="Genomic_DNA"/>
</dbReference>
<evidence type="ECO:0000256" key="5">
    <source>
        <dbReference type="ARBA" id="ARBA00022842"/>
    </source>
</evidence>
<evidence type="ECO:0000256" key="3">
    <source>
        <dbReference type="ARBA" id="ARBA00022723"/>
    </source>
</evidence>
<dbReference type="SUPFAM" id="SSF81653">
    <property type="entry name" value="Calcium ATPase, transduction domain A"/>
    <property type="match status" value="1"/>
</dbReference>
<accession>A0A2N9IYZ5</accession>
<evidence type="ECO:0000259" key="9">
    <source>
        <dbReference type="Pfam" id="PF00122"/>
    </source>
</evidence>
<evidence type="ECO:0000256" key="2">
    <source>
        <dbReference type="ARBA" id="ARBA00022692"/>
    </source>
</evidence>
<dbReference type="AlphaFoldDB" id="A0A2N9IYZ5"/>
<evidence type="ECO:0000256" key="1">
    <source>
        <dbReference type="ARBA" id="ARBA00004370"/>
    </source>
</evidence>
<dbReference type="InterPro" id="IPR036412">
    <property type="entry name" value="HAD-like_sf"/>
</dbReference>
<dbReference type="Pfam" id="PF00689">
    <property type="entry name" value="Cation_ATPase_C"/>
    <property type="match status" value="1"/>
</dbReference>
<reference evidence="11" key="1">
    <citation type="submission" date="2018-02" db="EMBL/GenBank/DDBJ databases">
        <authorList>
            <person name="Cohen D.B."/>
            <person name="Kent A.D."/>
        </authorList>
    </citation>
    <scope>NUCLEOTIDE SEQUENCE</scope>
</reference>
<feature type="domain" description="P-type ATPase A" evidence="9">
    <location>
        <begin position="249"/>
        <end position="347"/>
    </location>
</feature>
<dbReference type="GO" id="GO:0046872">
    <property type="term" value="F:metal ion binding"/>
    <property type="evidence" value="ECO:0007669"/>
    <property type="project" value="UniProtKB-KW"/>
</dbReference>
<organism evidence="11">
    <name type="scientific">Fagus sylvatica</name>
    <name type="common">Beechnut</name>
    <dbReference type="NCBI Taxonomy" id="28930"/>
    <lineage>
        <taxon>Eukaryota</taxon>
        <taxon>Viridiplantae</taxon>
        <taxon>Streptophyta</taxon>
        <taxon>Embryophyta</taxon>
        <taxon>Tracheophyta</taxon>
        <taxon>Spermatophyta</taxon>
        <taxon>Magnoliopsida</taxon>
        <taxon>eudicotyledons</taxon>
        <taxon>Gunneridae</taxon>
        <taxon>Pentapetalae</taxon>
        <taxon>rosids</taxon>
        <taxon>fabids</taxon>
        <taxon>Fagales</taxon>
        <taxon>Fagaceae</taxon>
        <taxon>Fagus</taxon>
    </lineage>
</organism>
<feature type="transmembrane region" description="Helical" evidence="8">
    <location>
        <begin position="651"/>
        <end position="672"/>
    </location>
</feature>
<dbReference type="PANTHER" id="PTHR24093:SF470">
    <property type="entry name" value="CALCIUM-TRANSPORTING ATPASE 12, PLASMA MEMBRANE-TYPE-LIKE"/>
    <property type="match status" value="1"/>
</dbReference>
<feature type="transmembrane region" description="Helical" evidence="8">
    <location>
        <begin position="369"/>
        <end position="388"/>
    </location>
</feature>
<dbReference type="Gene3D" id="3.40.50.1000">
    <property type="entry name" value="HAD superfamily/HAD-like"/>
    <property type="match status" value="1"/>
</dbReference>
<keyword evidence="3" id="KW-0479">Metal-binding</keyword>
<comment type="subcellular location">
    <subcellularLocation>
        <location evidence="1">Membrane</location>
    </subcellularLocation>
</comment>
<evidence type="ECO:0000256" key="8">
    <source>
        <dbReference type="SAM" id="Phobius"/>
    </source>
</evidence>
<keyword evidence="6 8" id="KW-1133">Transmembrane helix</keyword>
<name>A0A2N9IYZ5_FAGSY</name>
<dbReference type="InterPro" id="IPR023214">
    <property type="entry name" value="HAD_sf"/>
</dbReference>
<evidence type="ECO:0000313" key="11">
    <source>
        <dbReference type="EMBL" id="SPD30122.1"/>
    </source>
</evidence>
<keyword evidence="7 8" id="KW-0472">Membrane</keyword>
<protein>
    <submittedName>
        <fullName evidence="11">Uncharacterized protein</fullName>
    </submittedName>
</protein>
<feature type="domain" description="Cation-transporting P-type ATPase C-terminal" evidence="10">
    <location>
        <begin position="676"/>
        <end position="826"/>
    </location>
</feature>
<dbReference type="InterPro" id="IPR059000">
    <property type="entry name" value="ATPase_P-type_domA"/>
</dbReference>
<evidence type="ECO:0000259" key="10">
    <source>
        <dbReference type="Pfam" id="PF00689"/>
    </source>
</evidence>
<keyword evidence="4" id="KW-0106">Calcium</keyword>
<evidence type="ECO:0000256" key="7">
    <source>
        <dbReference type="ARBA" id="ARBA00023136"/>
    </source>
</evidence>
<dbReference type="Pfam" id="PF00122">
    <property type="entry name" value="E1-E2_ATPase"/>
    <property type="match status" value="1"/>
</dbReference>
<dbReference type="InterPro" id="IPR006068">
    <property type="entry name" value="ATPase_P-typ_cation-transptr_C"/>
</dbReference>
<proteinExistence type="predicted"/>
<keyword evidence="2 8" id="KW-0812">Transmembrane</keyword>
<dbReference type="Gene3D" id="1.20.1110.10">
    <property type="entry name" value="Calcium-transporting ATPase, transmembrane domain"/>
    <property type="match status" value="2"/>
</dbReference>
<feature type="transmembrane region" description="Helical" evidence="8">
    <location>
        <begin position="183"/>
        <end position="201"/>
    </location>
</feature>
<sequence length="856" mass="95043">MLTTSSGELDLESQRTVLLKPKNSVRIRWRAILLIIQVRNRLRAYIADKGSLNRSVSSSTSYYSTITSLDDLEEADPQIVEIVEIISDSSQVSITVNLEGEDGENDDCSRDAKLQQANISKMVKEKDLDSIQMFGGVQVIAEALGTDLEKGITSFWLKPKTLPTTQTTALGFFQFLRKSCNNYTILLLLVSAVLSLGFGIKEEGLRTGWYEGVIIILAIVVLVFSDSIREYRLKHSHKMSGRQRPLGIQKMVRVIREGDLKEVLIYDVLLGDIVFLDKDYFVPADGLFISGGGGGGEFLKVDNDLESIINEENPFLFYGAQVIDGNGFMLVASVGMDTKWGDLMKQVIDAPDKTSLPAQLDKVNTGTQITGLIISIIILIVLFLRFMLRNKHVNPNHPDFNGELIGNKERMNAIVKIFMKPNGKIGKIITSTTSLATLLVGVMGGIPFVIALAISYWNKKILFVKAFAQEIFACLTMSSVTTICIDTTSLLNDPEADGREIQVLQNAGVNIILVSVENVSVLEPICAKCGLLSNSNRLVLKGEDFRKYTPEEKMDNADKIVLIDGLLPDDKLILVQCLKKKGHLVAMVGVKINEIPALREANVGIAGTCSHKMVRESSDIIIMDGDFKSNFNSLITIVRCGRCTYDNIQKYIQLVLTMNIAGLLITSITTMVCGSSPITTVQLLWTNYLVTLFGGLGLLTEPATEKLMERPPFRQSEPLITKAMWRNLVIQALYQAAIIVSFQFKGQTILDVSEEVNQTIIFNSFVLCQVFNLVNAREVEKKNVFKGIHQNPLFWVSVGVFLALQMAFTETTHILARVPRLNCVQWNHSYDTLYSSTPSDFTSNLEMPLTKDGTRI</sequence>
<dbReference type="SUPFAM" id="SSF56784">
    <property type="entry name" value="HAD-like"/>
    <property type="match status" value="1"/>
</dbReference>
<dbReference type="PANTHER" id="PTHR24093">
    <property type="entry name" value="CATION TRANSPORTING ATPASE"/>
    <property type="match status" value="1"/>
</dbReference>
<feature type="transmembrane region" description="Helical" evidence="8">
    <location>
        <begin position="435"/>
        <end position="457"/>
    </location>
</feature>
<feature type="transmembrane region" description="Helical" evidence="8">
    <location>
        <begin position="684"/>
        <end position="703"/>
    </location>
</feature>
<dbReference type="GO" id="GO:0005388">
    <property type="term" value="F:P-type calcium transporter activity"/>
    <property type="evidence" value="ECO:0007669"/>
    <property type="project" value="TreeGrafter"/>
</dbReference>